<keyword evidence="1" id="KW-1133">Transmembrane helix</keyword>
<dbReference type="EMBL" id="JANQDH010000005">
    <property type="protein sequence ID" value="MDH6058938.1"/>
    <property type="molecule type" value="Genomic_DNA"/>
</dbReference>
<organism evidence="2 3">
    <name type="scientific">Chrysosporum bergii ANA360D</name>
    <dbReference type="NCBI Taxonomy" id="617107"/>
    <lineage>
        <taxon>Bacteria</taxon>
        <taxon>Bacillati</taxon>
        <taxon>Cyanobacteriota</taxon>
        <taxon>Cyanophyceae</taxon>
        <taxon>Nostocales</taxon>
        <taxon>Nodulariaceae</taxon>
        <taxon>Chrysosporum</taxon>
    </lineage>
</organism>
<keyword evidence="1" id="KW-0812">Transmembrane</keyword>
<evidence type="ECO:0000313" key="3">
    <source>
        <dbReference type="Proteomes" id="UP001159387"/>
    </source>
</evidence>
<reference evidence="2 3" key="1">
    <citation type="journal article" date="2023" name="J. Phycol.">
        <title>Chrysosporum ovalisporum is synonymous with the true-branching cyanobacterium Umezakia natans (Nostocales/Aphanizomenonaceae).</title>
        <authorList>
            <person name="McGregor G.B."/>
            <person name="Sendall B.C."/>
            <person name="Niiyama Y."/>
            <person name="Tuji A."/>
            <person name="Willis A."/>
        </authorList>
    </citation>
    <scope>NUCLEOTIDE SEQUENCE [LARGE SCALE GENOMIC DNA]</scope>
    <source>
        <strain evidence="2 3">ANA360D</strain>
    </source>
</reference>
<gene>
    <name evidence="2" type="ORF">NWP17_00495</name>
</gene>
<name>A0AA43GPE4_9CYAN</name>
<evidence type="ECO:0000256" key="1">
    <source>
        <dbReference type="SAM" id="Phobius"/>
    </source>
</evidence>
<comment type="caution">
    <text evidence="2">The sequence shown here is derived from an EMBL/GenBank/DDBJ whole genome shotgun (WGS) entry which is preliminary data.</text>
</comment>
<proteinExistence type="predicted"/>
<protein>
    <submittedName>
        <fullName evidence="2">Uncharacterized protein</fullName>
    </submittedName>
</protein>
<sequence length="281" mass="32596">HSLFDGQGASIAIAKKIYSPPLVRLITLRAIVIPETLPEFLNWLDIQPRGKLKEHQTDCLKFQEKISKQIPPTQLSKGIKLLLIQLIQAKITPAAFKLLFMTGSAWGICLTEFMNDIRYDLEIIYKDFPHDSLKNKPAWKKLISNWKLIKAGYYIIPDYLPLAQLLEELKHYDLSAYFYQVSKGSVPKKVWSASPYYSKPTFLGLTLRQHEIWLAKIIIWLAKIIIWFANIIVKIFIGFVLLTFTLIKWTLYLYVCLIIITNPVLLLVVLIIRFFTSRSQK</sequence>
<feature type="transmembrane region" description="Helical" evidence="1">
    <location>
        <begin position="251"/>
        <end position="275"/>
    </location>
</feature>
<evidence type="ECO:0000313" key="2">
    <source>
        <dbReference type="EMBL" id="MDH6058938.1"/>
    </source>
</evidence>
<feature type="non-terminal residue" evidence="2">
    <location>
        <position position="1"/>
    </location>
</feature>
<keyword evidence="1" id="KW-0472">Membrane</keyword>
<keyword evidence="3" id="KW-1185">Reference proteome</keyword>
<dbReference type="Proteomes" id="UP001159387">
    <property type="component" value="Unassembled WGS sequence"/>
</dbReference>
<dbReference type="AlphaFoldDB" id="A0AA43GPE4"/>
<accession>A0AA43GPE4</accession>
<feature type="transmembrane region" description="Helical" evidence="1">
    <location>
        <begin position="217"/>
        <end position="245"/>
    </location>
</feature>